<organism evidence="1 2">
    <name type="scientific">Trifolium medium</name>
    <dbReference type="NCBI Taxonomy" id="97028"/>
    <lineage>
        <taxon>Eukaryota</taxon>
        <taxon>Viridiplantae</taxon>
        <taxon>Streptophyta</taxon>
        <taxon>Embryophyta</taxon>
        <taxon>Tracheophyta</taxon>
        <taxon>Spermatophyta</taxon>
        <taxon>Magnoliopsida</taxon>
        <taxon>eudicotyledons</taxon>
        <taxon>Gunneridae</taxon>
        <taxon>Pentapetalae</taxon>
        <taxon>rosids</taxon>
        <taxon>fabids</taxon>
        <taxon>Fabales</taxon>
        <taxon>Fabaceae</taxon>
        <taxon>Papilionoideae</taxon>
        <taxon>50 kb inversion clade</taxon>
        <taxon>NPAAA clade</taxon>
        <taxon>Hologalegina</taxon>
        <taxon>IRL clade</taxon>
        <taxon>Trifolieae</taxon>
        <taxon>Trifolium</taxon>
    </lineage>
</organism>
<keyword evidence="2" id="KW-1185">Reference proteome</keyword>
<feature type="non-terminal residue" evidence="1">
    <location>
        <position position="31"/>
    </location>
</feature>
<evidence type="ECO:0000313" key="2">
    <source>
        <dbReference type="Proteomes" id="UP000265520"/>
    </source>
</evidence>
<reference evidence="1 2" key="1">
    <citation type="journal article" date="2018" name="Front. Plant Sci.">
        <title>Red Clover (Trifolium pratense) and Zigzag Clover (T. medium) - A Picture of Genomic Similarities and Differences.</title>
        <authorList>
            <person name="Dluhosova J."/>
            <person name="Istvanek J."/>
            <person name="Nedelnik J."/>
            <person name="Repkova J."/>
        </authorList>
    </citation>
    <scope>NUCLEOTIDE SEQUENCE [LARGE SCALE GENOMIC DNA]</scope>
    <source>
        <strain evidence="2">cv. 10/8</strain>
        <tissue evidence="1">Leaf</tissue>
    </source>
</reference>
<comment type="caution">
    <text evidence="1">The sequence shown here is derived from an EMBL/GenBank/DDBJ whole genome shotgun (WGS) entry which is preliminary data.</text>
</comment>
<evidence type="ECO:0000313" key="1">
    <source>
        <dbReference type="EMBL" id="MCI57968.1"/>
    </source>
</evidence>
<protein>
    <submittedName>
        <fullName evidence="1">Uncharacterized protein</fullName>
    </submittedName>
</protein>
<name>A0A392TA98_9FABA</name>
<dbReference type="AlphaFoldDB" id="A0A392TA98"/>
<dbReference type="Proteomes" id="UP000265520">
    <property type="component" value="Unassembled WGS sequence"/>
</dbReference>
<sequence length="31" mass="3385">MHISTILQTGFGLAFLHAYLERDSFGAPCTS</sequence>
<dbReference type="EMBL" id="LXQA010538365">
    <property type="protein sequence ID" value="MCI57968.1"/>
    <property type="molecule type" value="Genomic_DNA"/>
</dbReference>
<accession>A0A392TA98</accession>
<proteinExistence type="predicted"/>